<gene>
    <name evidence="2" type="ORF">AMON00008_LOCUS17935</name>
</gene>
<reference evidence="2" key="1">
    <citation type="submission" date="2021-01" db="EMBL/GenBank/DDBJ databases">
        <authorList>
            <person name="Corre E."/>
            <person name="Pelletier E."/>
            <person name="Niang G."/>
            <person name="Scheremetjew M."/>
            <person name="Finn R."/>
            <person name="Kale V."/>
            <person name="Holt S."/>
            <person name="Cochrane G."/>
            <person name="Meng A."/>
            <person name="Brown T."/>
            <person name="Cohen L."/>
        </authorList>
    </citation>
    <scope>NUCLEOTIDE SEQUENCE</scope>
    <source>
        <strain evidence="2">CCMP3105</strain>
    </source>
</reference>
<name>A0A7S4QBX4_9DINO</name>
<feature type="chain" id="PRO_5031060998" description="Fibronectin type-II domain-containing protein" evidence="1">
    <location>
        <begin position="20"/>
        <end position="146"/>
    </location>
</feature>
<accession>A0A7S4QBX4</accession>
<proteinExistence type="predicted"/>
<evidence type="ECO:0000256" key="1">
    <source>
        <dbReference type="SAM" id="SignalP"/>
    </source>
</evidence>
<dbReference type="EMBL" id="HBNR01026528">
    <property type="protein sequence ID" value="CAE4578839.1"/>
    <property type="molecule type" value="Transcribed_RNA"/>
</dbReference>
<dbReference type="AlphaFoldDB" id="A0A7S4QBX4"/>
<evidence type="ECO:0000313" key="2">
    <source>
        <dbReference type="EMBL" id="CAE4578839.1"/>
    </source>
</evidence>
<dbReference type="InterPro" id="IPR036943">
    <property type="entry name" value="FN_type2_sf"/>
</dbReference>
<sequence length="146" mass="15727">MARLGRFAVAHVFISLCAGQLGMGPEDLQPLTEFRQQHRKTIDGRLCAAAFVQDRKAYTGCALARNPVGESGRPWCYVEPQLLVSGKADGSWGYCAPAIDYDAVRGVAAESLAAAVATVRGHVAQLQKAQRAAEDTLDTYRRVCSS</sequence>
<evidence type="ECO:0008006" key="3">
    <source>
        <dbReference type="Google" id="ProtNLM"/>
    </source>
</evidence>
<feature type="signal peptide" evidence="1">
    <location>
        <begin position="1"/>
        <end position="19"/>
    </location>
</feature>
<organism evidence="2">
    <name type="scientific">Alexandrium monilatum</name>
    <dbReference type="NCBI Taxonomy" id="311494"/>
    <lineage>
        <taxon>Eukaryota</taxon>
        <taxon>Sar</taxon>
        <taxon>Alveolata</taxon>
        <taxon>Dinophyceae</taxon>
        <taxon>Gonyaulacales</taxon>
        <taxon>Pyrocystaceae</taxon>
        <taxon>Alexandrium</taxon>
    </lineage>
</organism>
<dbReference type="Gene3D" id="2.10.10.10">
    <property type="entry name" value="Fibronectin, type II, collagen-binding"/>
    <property type="match status" value="1"/>
</dbReference>
<protein>
    <recommendedName>
        <fullName evidence="3">Fibronectin type-II domain-containing protein</fullName>
    </recommendedName>
</protein>
<keyword evidence="1" id="KW-0732">Signal</keyword>